<dbReference type="AlphaFoldDB" id="A0A4U8UJI3"/>
<comment type="caution">
    <text evidence="1">The sequence shown here is derived from an EMBL/GenBank/DDBJ whole genome shotgun (WGS) entry which is preliminary data.</text>
</comment>
<gene>
    <name evidence="1" type="ORF">LS72_003180</name>
</gene>
<dbReference type="InterPro" id="IPR036188">
    <property type="entry name" value="FAD/NAD-bd_sf"/>
</dbReference>
<sequence>MVFCAILLLELGLPIYLFEENKNLGKKLLATGNGCCNIHNTYTHTSCYQSSSFNM</sequence>
<dbReference type="Gene3D" id="3.50.50.60">
    <property type="entry name" value="FAD/NAD(P)-binding domain"/>
    <property type="match status" value="1"/>
</dbReference>
<reference evidence="1 2" key="1">
    <citation type="journal article" date="2014" name="Genome Announc.">
        <title>Draft genome sequences of eight enterohepatic helicobacter species isolated from both laboratory and wild rodents.</title>
        <authorList>
            <person name="Sheh A."/>
            <person name="Shen Z."/>
            <person name="Fox J.G."/>
        </authorList>
    </citation>
    <scope>NUCLEOTIDE SEQUENCE [LARGE SCALE GENOMIC DNA]</scope>
    <source>
        <strain evidence="1 2">MIT-03-7007</strain>
    </source>
</reference>
<organism evidence="1 2">
    <name type="scientific">Helicobacter apodemus</name>
    <dbReference type="NCBI Taxonomy" id="135569"/>
    <lineage>
        <taxon>Bacteria</taxon>
        <taxon>Pseudomonadati</taxon>
        <taxon>Campylobacterota</taxon>
        <taxon>Epsilonproteobacteria</taxon>
        <taxon>Campylobacterales</taxon>
        <taxon>Helicobacteraceae</taxon>
        <taxon>Helicobacter</taxon>
    </lineage>
</organism>
<dbReference type="EMBL" id="JRPC02000006">
    <property type="protein sequence ID" value="TLE16456.1"/>
    <property type="molecule type" value="Genomic_DNA"/>
</dbReference>
<proteinExistence type="predicted"/>
<evidence type="ECO:0000313" key="1">
    <source>
        <dbReference type="EMBL" id="TLE16456.1"/>
    </source>
</evidence>
<keyword evidence="2" id="KW-1185">Reference proteome</keyword>
<dbReference type="Proteomes" id="UP000029920">
    <property type="component" value="Unassembled WGS sequence"/>
</dbReference>
<evidence type="ECO:0000313" key="2">
    <source>
        <dbReference type="Proteomes" id="UP000029920"/>
    </source>
</evidence>
<name>A0A4U8UJI3_9HELI</name>
<dbReference type="SUPFAM" id="SSF51905">
    <property type="entry name" value="FAD/NAD(P)-binding domain"/>
    <property type="match status" value="1"/>
</dbReference>
<accession>A0A4U8UJI3</accession>
<dbReference type="RefSeq" id="WP_138155005.1">
    <property type="nucleotide sequence ID" value="NZ_JRPC02000006.1"/>
</dbReference>
<protein>
    <submittedName>
        <fullName evidence="1">Uncharacterized protein</fullName>
    </submittedName>
</protein>